<name>A0A445BQE8_ARAHY</name>
<dbReference type="AlphaFoldDB" id="A0A445BQE8"/>
<proteinExistence type="predicted"/>
<reference evidence="1 2" key="1">
    <citation type="submission" date="2019-01" db="EMBL/GenBank/DDBJ databases">
        <title>Sequencing of cultivated peanut Arachis hypogaea provides insights into genome evolution and oil improvement.</title>
        <authorList>
            <person name="Chen X."/>
        </authorList>
    </citation>
    <scope>NUCLEOTIDE SEQUENCE [LARGE SCALE GENOMIC DNA]</scope>
    <source>
        <strain evidence="2">cv. Fuhuasheng</strain>
        <tissue evidence="1">Leaves</tissue>
    </source>
</reference>
<organism evidence="1 2">
    <name type="scientific">Arachis hypogaea</name>
    <name type="common">Peanut</name>
    <dbReference type="NCBI Taxonomy" id="3818"/>
    <lineage>
        <taxon>Eukaryota</taxon>
        <taxon>Viridiplantae</taxon>
        <taxon>Streptophyta</taxon>
        <taxon>Embryophyta</taxon>
        <taxon>Tracheophyta</taxon>
        <taxon>Spermatophyta</taxon>
        <taxon>Magnoliopsida</taxon>
        <taxon>eudicotyledons</taxon>
        <taxon>Gunneridae</taxon>
        <taxon>Pentapetalae</taxon>
        <taxon>rosids</taxon>
        <taxon>fabids</taxon>
        <taxon>Fabales</taxon>
        <taxon>Fabaceae</taxon>
        <taxon>Papilionoideae</taxon>
        <taxon>50 kb inversion clade</taxon>
        <taxon>dalbergioids sensu lato</taxon>
        <taxon>Dalbergieae</taxon>
        <taxon>Pterocarpus clade</taxon>
        <taxon>Arachis</taxon>
    </lineage>
</organism>
<accession>A0A445BQE8</accession>
<evidence type="ECO:0000313" key="2">
    <source>
        <dbReference type="Proteomes" id="UP000289738"/>
    </source>
</evidence>
<dbReference type="EMBL" id="SDMP01000009">
    <property type="protein sequence ID" value="RYR40866.1"/>
    <property type="molecule type" value="Genomic_DNA"/>
</dbReference>
<protein>
    <submittedName>
        <fullName evidence="1">Uncharacterized protein</fullName>
    </submittedName>
</protein>
<dbReference type="Proteomes" id="UP000289738">
    <property type="component" value="Chromosome A09"/>
</dbReference>
<keyword evidence="2" id="KW-1185">Reference proteome</keyword>
<comment type="caution">
    <text evidence="1">The sequence shown here is derived from an EMBL/GenBank/DDBJ whole genome shotgun (WGS) entry which is preliminary data.</text>
</comment>
<sequence>MYTKGENRRKKEESSILQVKQKACNCCNLNKKVVSFDSVQDRSICRCNALVFVLIEFSSRFIKITFLDIVNTD</sequence>
<evidence type="ECO:0000313" key="1">
    <source>
        <dbReference type="EMBL" id="RYR40866.1"/>
    </source>
</evidence>
<gene>
    <name evidence="1" type="ORF">Ahy_A09g046612</name>
</gene>